<sequence>MTFRELLEKYKDGTLTEEKRLLVEQELEKSEAINDHLADELEKTIGLKKERHYETVEENNVDANGKMAREIKRTVNRRLAEVVGVSVACVIAIILFIQYIISPFVSSQYYDPTKKTSGQEYNQDLAYDLKAITEVSMPGYAMDFIYGAEDLGFGEYQLLYRRIDLFTKEEEIIDAKIKKNMRIGTYGKFYPRTYFVFRDFRNDEESDDDYESALEFIKKLTDEDIEHVRKLPQTSYISAWIRFSEDFNMKELYKIMDEYLNVDFKWIAVRTAEKQGQQLIGFLTGLNDGFDSDAIDEERYPGFHLVDTMMIIPSREPYEDSMAKRYEMHFLSLLQYLSDRKEATSALVGDTKNYDYKSALKYVEENGISTYGALVYGEANDLLELYESGLIMTFDIDNVSPSKFIRNIYNN</sequence>
<dbReference type="EMBL" id="JAGGKS010000007">
    <property type="protein sequence ID" value="MBP1926679.1"/>
    <property type="molecule type" value="Genomic_DNA"/>
</dbReference>
<evidence type="ECO:0000259" key="2">
    <source>
        <dbReference type="Pfam" id="PF13791"/>
    </source>
</evidence>
<dbReference type="Proteomes" id="UP001519342">
    <property type="component" value="Unassembled WGS sequence"/>
</dbReference>
<dbReference type="RefSeq" id="WP_209512400.1">
    <property type="nucleotide sequence ID" value="NZ_JAGGKS010000007.1"/>
</dbReference>
<accession>A0ABS4GGA4</accession>
<dbReference type="InterPro" id="IPR025672">
    <property type="entry name" value="Sigma_reg_C_dom"/>
</dbReference>
<comment type="caution">
    <text evidence="3">The sequence shown here is derived from an EMBL/GenBank/DDBJ whole genome shotgun (WGS) entry which is preliminary data.</text>
</comment>
<reference evidence="3 4" key="1">
    <citation type="submission" date="2021-03" db="EMBL/GenBank/DDBJ databases">
        <title>Genomic Encyclopedia of Type Strains, Phase IV (KMG-IV): sequencing the most valuable type-strain genomes for metagenomic binning, comparative biology and taxonomic classification.</title>
        <authorList>
            <person name="Goeker M."/>
        </authorList>
    </citation>
    <scope>NUCLEOTIDE SEQUENCE [LARGE SCALE GENOMIC DNA]</scope>
    <source>
        <strain evidence="3 4">DSM 24004</strain>
    </source>
</reference>
<name>A0ABS4GGA4_9FIRM</name>
<keyword evidence="4" id="KW-1185">Reference proteome</keyword>
<dbReference type="Pfam" id="PF13791">
    <property type="entry name" value="Sigma_reg_C"/>
    <property type="match status" value="1"/>
</dbReference>
<gene>
    <name evidence="3" type="ORF">J2Z76_002548</name>
</gene>
<feature type="domain" description="Sigma factor regulator C-terminal" evidence="2">
    <location>
        <begin position="230"/>
        <end position="391"/>
    </location>
</feature>
<keyword evidence="1" id="KW-0472">Membrane</keyword>
<keyword evidence="1" id="KW-1133">Transmembrane helix</keyword>
<keyword evidence="1" id="KW-0812">Transmembrane</keyword>
<evidence type="ECO:0000256" key="1">
    <source>
        <dbReference type="SAM" id="Phobius"/>
    </source>
</evidence>
<organism evidence="3 4">
    <name type="scientific">Sedimentibacter acidaminivorans</name>
    <dbReference type="NCBI Taxonomy" id="913099"/>
    <lineage>
        <taxon>Bacteria</taxon>
        <taxon>Bacillati</taxon>
        <taxon>Bacillota</taxon>
        <taxon>Tissierellia</taxon>
        <taxon>Sedimentibacter</taxon>
    </lineage>
</organism>
<evidence type="ECO:0000313" key="4">
    <source>
        <dbReference type="Proteomes" id="UP001519342"/>
    </source>
</evidence>
<evidence type="ECO:0000313" key="3">
    <source>
        <dbReference type="EMBL" id="MBP1926679.1"/>
    </source>
</evidence>
<proteinExistence type="predicted"/>
<feature type="transmembrane region" description="Helical" evidence="1">
    <location>
        <begin position="79"/>
        <end position="101"/>
    </location>
</feature>
<protein>
    <recommendedName>
        <fullName evidence="2">Sigma factor regulator C-terminal domain-containing protein</fullName>
    </recommendedName>
</protein>